<accession>A0A2W4WA33</accession>
<dbReference type="AlphaFoldDB" id="A0A2W4WA33"/>
<evidence type="ECO:0000313" key="3">
    <source>
        <dbReference type="Proteomes" id="UP000249467"/>
    </source>
</evidence>
<dbReference type="Proteomes" id="UP000249467">
    <property type="component" value="Unassembled WGS sequence"/>
</dbReference>
<sequence length="296" mass="32352">MPYSAEISRRQPSCFLFLIDQSGSMADAFSRESASKGTAKGANESLHKTSEPIQKAQAVADAVNRLLDSLGQRCVKGNEIYDYFDVGVIGYNSEVASALNGVAGNHAIAPIGKIYENPTELEKRAQKLPDGMGGLVEVYNDFPIWFKPVASGGTAMCSVFALARILLEDWIEKHPNSYPPTIINITDGESTDGDPTEEALNLKKLSTSDGSVLLYNIHLSAEYTQPVSFPNTAEVLNDPYARLMFELSSPLPYAAQKAAEKEGYKITPDSRAFMFNADPVKLIQFLDIGTRTENLR</sequence>
<dbReference type="PROSITE" id="PS50234">
    <property type="entry name" value="VWFA"/>
    <property type="match status" value="1"/>
</dbReference>
<dbReference type="SUPFAM" id="SSF53300">
    <property type="entry name" value="vWA-like"/>
    <property type="match status" value="1"/>
</dbReference>
<evidence type="ECO:0000313" key="2">
    <source>
        <dbReference type="EMBL" id="PZO41706.1"/>
    </source>
</evidence>
<feature type="domain" description="VWFA" evidence="1">
    <location>
        <begin position="14"/>
        <end position="220"/>
    </location>
</feature>
<reference evidence="2 3" key="2">
    <citation type="submission" date="2018-06" db="EMBL/GenBank/DDBJ databases">
        <title>Metagenomic assembly of (sub)arctic Cyanobacteria and their associated microbiome from non-axenic cultures.</title>
        <authorList>
            <person name="Baurain D."/>
        </authorList>
    </citation>
    <scope>NUCLEOTIDE SEQUENCE [LARGE SCALE GENOMIC DNA]</scope>
    <source>
        <strain evidence="2">ULC066bin1</strain>
    </source>
</reference>
<protein>
    <recommendedName>
        <fullName evidence="1">VWFA domain-containing protein</fullName>
    </recommendedName>
</protein>
<dbReference type="InterPro" id="IPR002035">
    <property type="entry name" value="VWF_A"/>
</dbReference>
<evidence type="ECO:0000259" key="1">
    <source>
        <dbReference type="PROSITE" id="PS50234"/>
    </source>
</evidence>
<dbReference type="Gene3D" id="3.40.50.410">
    <property type="entry name" value="von Willebrand factor, type A domain"/>
    <property type="match status" value="1"/>
</dbReference>
<organism evidence="2 3">
    <name type="scientific">Pseudanabaena frigida</name>
    <dbReference type="NCBI Taxonomy" id="945775"/>
    <lineage>
        <taxon>Bacteria</taxon>
        <taxon>Bacillati</taxon>
        <taxon>Cyanobacteriota</taxon>
        <taxon>Cyanophyceae</taxon>
        <taxon>Pseudanabaenales</taxon>
        <taxon>Pseudanabaenaceae</taxon>
        <taxon>Pseudanabaena</taxon>
    </lineage>
</organism>
<dbReference type="InterPro" id="IPR036465">
    <property type="entry name" value="vWFA_dom_sf"/>
</dbReference>
<proteinExistence type="predicted"/>
<comment type="caution">
    <text evidence="2">The sequence shown here is derived from an EMBL/GenBank/DDBJ whole genome shotgun (WGS) entry which is preliminary data.</text>
</comment>
<gene>
    <name evidence="2" type="ORF">DCF19_09105</name>
</gene>
<reference evidence="2 3" key="1">
    <citation type="submission" date="2018-04" db="EMBL/GenBank/DDBJ databases">
        <authorList>
            <person name="Go L.Y."/>
            <person name="Mitchell J.A."/>
        </authorList>
    </citation>
    <scope>NUCLEOTIDE SEQUENCE [LARGE SCALE GENOMIC DNA]</scope>
    <source>
        <strain evidence="2">ULC066bin1</strain>
    </source>
</reference>
<name>A0A2W4WA33_9CYAN</name>
<dbReference type="EMBL" id="QBML01000010">
    <property type="protein sequence ID" value="PZO41706.1"/>
    <property type="molecule type" value="Genomic_DNA"/>
</dbReference>